<dbReference type="Proteomes" id="UP000199468">
    <property type="component" value="Unassembled WGS sequence"/>
</dbReference>
<keyword evidence="2" id="KW-1133">Transmembrane helix</keyword>
<dbReference type="InterPro" id="IPR051599">
    <property type="entry name" value="Cell_Envelope_Assoc"/>
</dbReference>
<dbReference type="SUPFAM" id="SSF51735">
    <property type="entry name" value="NAD(P)-binding Rossmann-fold domains"/>
    <property type="match status" value="1"/>
</dbReference>
<dbReference type="Pfam" id="PF02698">
    <property type="entry name" value="DUF218"/>
    <property type="match status" value="1"/>
</dbReference>
<dbReference type="InterPro" id="IPR003848">
    <property type="entry name" value="DUF218"/>
</dbReference>
<comment type="caution">
    <text evidence="4">The sequence shown here is derived from an EMBL/GenBank/DDBJ whole genome shotgun (WGS) entry which is preliminary data.</text>
</comment>
<feature type="domain" description="DUF218" evidence="3">
    <location>
        <begin position="73"/>
        <end position="197"/>
    </location>
</feature>
<keyword evidence="2" id="KW-0472">Membrane</keyword>
<evidence type="ECO:0000256" key="1">
    <source>
        <dbReference type="SAM" id="MobiDB-lite"/>
    </source>
</evidence>
<dbReference type="PANTHER" id="PTHR30336">
    <property type="entry name" value="INNER MEMBRANE PROTEIN, PROBABLE PERMEASE"/>
    <property type="match status" value="1"/>
</dbReference>
<keyword evidence="5" id="KW-1185">Reference proteome</keyword>
<evidence type="ECO:0000313" key="4">
    <source>
        <dbReference type="EMBL" id="SDG19547.1"/>
    </source>
</evidence>
<protein>
    <submittedName>
        <fullName evidence="4">Uncharacterized SAM-binding protein YcdF, DUF218 family</fullName>
    </submittedName>
</protein>
<feature type="region of interest" description="Disordered" evidence="1">
    <location>
        <begin position="237"/>
        <end position="268"/>
    </location>
</feature>
<proteinExistence type="predicted"/>
<evidence type="ECO:0000259" key="3">
    <source>
        <dbReference type="Pfam" id="PF02698"/>
    </source>
</evidence>
<dbReference type="Gene3D" id="3.40.50.620">
    <property type="entry name" value="HUPs"/>
    <property type="match status" value="1"/>
</dbReference>
<dbReference type="PANTHER" id="PTHR30336:SF4">
    <property type="entry name" value="ENVELOPE BIOGENESIS FACTOR ELYC"/>
    <property type="match status" value="1"/>
</dbReference>
<accession>A0ABY0NV54</accession>
<dbReference type="InterPro" id="IPR014729">
    <property type="entry name" value="Rossmann-like_a/b/a_fold"/>
</dbReference>
<feature type="compositionally biased region" description="Basic and acidic residues" evidence="1">
    <location>
        <begin position="254"/>
        <end position="268"/>
    </location>
</feature>
<evidence type="ECO:0000256" key="2">
    <source>
        <dbReference type="SAM" id="Phobius"/>
    </source>
</evidence>
<sequence>MAMIGSTNDHLAMAPSDSAPRRDMPARSTSLRRVLGLTAAAIACVGALLLGIGYIRFAAMIDAREPASTPRTDAIVVVTGGAQRIGDAIGLLGAERGERLLISGVNEKTGREELAKLNPASRDLLSCCVDLDYRARNTIGNAIEARRWVRRHGFRSLLVVTSNYHMPRTLVEFAHAMPGVQLVAHPVVTEHVDTSGWWNRWSVVRMLAPEYAKYLVARLRSLVESDPETSRLSVIIGGRKPVSPKPADTLGPAAEKRSRLLEQHRHEG</sequence>
<dbReference type="InterPro" id="IPR036291">
    <property type="entry name" value="NAD(P)-bd_dom_sf"/>
</dbReference>
<evidence type="ECO:0000313" key="5">
    <source>
        <dbReference type="Proteomes" id="UP000199468"/>
    </source>
</evidence>
<organism evidence="4 5">
    <name type="scientific">Bosea robiniae</name>
    <dbReference type="NCBI Taxonomy" id="1036780"/>
    <lineage>
        <taxon>Bacteria</taxon>
        <taxon>Pseudomonadati</taxon>
        <taxon>Pseudomonadota</taxon>
        <taxon>Alphaproteobacteria</taxon>
        <taxon>Hyphomicrobiales</taxon>
        <taxon>Boseaceae</taxon>
        <taxon>Bosea</taxon>
    </lineage>
</organism>
<feature type="region of interest" description="Disordered" evidence="1">
    <location>
        <begin position="1"/>
        <end position="25"/>
    </location>
</feature>
<name>A0ABY0NV54_9HYPH</name>
<feature type="transmembrane region" description="Helical" evidence="2">
    <location>
        <begin position="34"/>
        <end position="55"/>
    </location>
</feature>
<dbReference type="CDD" id="cd06259">
    <property type="entry name" value="YdcF-like"/>
    <property type="match status" value="1"/>
</dbReference>
<reference evidence="4 5" key="1">
    <citation type="submission" date="2016-10" db="EMBL/GenBank/DDBJ databases">
        <authorList>
            <person name="Varghese N."/>
            <person name="Submissions S."/>
        </authorList>
    </citation>
    <scope>NUCLEOTIDE SEQUENCE [LARGE SCALE GENOMIC DNA]</scope>
    <source>
        <strain evidence="4 5">DSM 26672</strain>
    </source>
</reference>
<dbReference type="EMBL" id="FNBZ01000003">
    <property type="protein sequence ID" value="SDG19547.1"/>
    <property type="molecule type" value="Genomic_DNA"/>
</dbReference>
<keyword evidence="2" id="KW-0812">Transmembrane</keyword>
<gene>
    <name evidence="4" type="ORF">SAMN05421844_103176</name>
</gene>